<evidence type="ECO:0000313" key="2">
    <source>
        <dbReference type="EMBL" id="SDI55494.1"/>
    </source>
</evidence>
<protein>
    <recommendedName>
        <fullName evidence="4">UDP-N-acetylmuramate--alanine ligase</fullName>
    </recommendedName>
</protein>
<dbReference type="InterPro" id="IPR018919">
    <property type="entry name" value="DUF2484"/>
</dbReference>
<keyword evidence="3" id="KW-1185">Reference proteome</keyword>
<gene>
    <name evidence="2" type="ORF">SAMN05421850_103323</name>
</gene>
<keyword evidence="1" id="KW-0812">Transmembrane</keyword>
<dbReference type="STRING" id="490829.SAMN05421850_103323"/>
<evidence type="ECO:0008006" key="4">
    <source>
        <dbReference type="Google" id="ProtNLM"/>
    </source>
</evidence>
<dbReference type="Pfam" id="PF10658">
    <property type="entry name" value="DUF2484"/>
    <property type="match status" value="1"/>
</dbReference>
<name>A0A1G8LIH3_9RHOB</name>
<dbReference type="AlphaFoldDB" id="A0A1G8LIH3"/>
<organism evidence="2 3">
    <name type="scientific">Lutimaribacter saemankumensis</name>
    <dbReference type="NCBI Taxonomy" id="490829"/>
    <lineage>
        <taxon>Bacteria</taxon>
        <taxon>Pseudomonadati</taxon>
        <taxon>Pseudomonadota</taxon>
        <taxon>Alphaproteobacteria</taxon>
        <taxon>Rhodobacterales</taxon>
        <taxon>Roseobacteraceae</taxon>
        <taxon>Lutimaribacter</taxon>
    </lineage>
</organism>
<evidence type="ECO:0000256" key="1">
    <source>
        <dbReference type="SAM" id="Phobius"/>
    </source>
</evidence>
<feature type="transmembrane region" description="Helical" evidence="1">
    <location>
        <begin position="35"/>
        <end position="64"/>
    </location>
</feature>
<accession>A0A1G8LIH3</accession>
<dbReference type="Proteomes" id="UP000199340">
    <property type="component" value="Unassembled WGS sequence"/>
</dbReference>
<dbReference type="EMBL" id="FNEB01000003">
    <property type="protein sequence ID" value="SDI55494.1"/>
    <property type="molecule type" value="Genomic_DNA"/>
</dbReference>
<proteinExistence type="predicted"/>
<sequence>MSIPVILSILWVFAATVTAMLPMRHQYVPGVILLLAAPVLIVWMGALHGWWLAVLGLAAFVSMMRNPLRYLYRRARGERPELPK</sequence>
<keyword evidence="1" id="KW-1133">Transmembrane helix</keyword>
<evidence type="ECO:0000313" key="3">
    <source>
        <dbReference type="Proteomes" id="UP000199340"/>
    </source>
</evidence>
<reference evidence="2 3" key="1">
    <citation type="submission" date="2016-10" db="EMBL/GenBank/DDBJ databases">
        <authorList>
            <person name="de Groot N.N."/>
        </authorList>
    </citation>
    <scope>NUCLEOTIDE SEQUENCE [LARGE SCALE GENOMIC DNA]</scope>
    <source>
        <strain evidence="2 3">DSM 28010</strain>
    </source>
</reference>
<keyword evidence="1" id="KW-0472">Membrane</keyword>
<dbReference type="OrthoDB" id="7869914at2"/>
<dbReference type="RefSeq" id="WP_090028261.1">
    <property type="nucleotide sequence ID" value="NZ_FNEB01000003.1"/>
</dbReference>